<comment type="similarity">
    <text evidence="4">Belongs to the NapD family.</text>
</comment>
<comment type="subcellular location">
    <subcellularLocation>
        <location evidence="1 4">Cytoplasm</location>
    </subcellularLocation>
</comment>
<evidence type="ECO:0000313" key="5">
    <source>
        <dbReference type="EMBL" id="QNP50344.1"/>
    </source>
</evidence>
<evidence type="ECO:0000313" key="6">
    <source>
        <dbReference type="Proteomes" id="UP000516028"/>
    </source>
</evidence>
<dbReference type="InterPro" id="IPR005623">
    <property type="entry name" value="Chaperone_NapD_NO3_reduct"/>
</dbReference>
<dbReference type="Proteomes" id="UP000516028">
    <property type="component" value="Chromosome"/>
</dbReference>
<dbReference type="PANTHER" id="PTHR38603:SF1">
    <property type="entry name" value="CHAPERONE NAPD"/>
    <property type="match status" value="1"/>
</dbReference>
<evidence type="ECO:0000256" key="2">
    <source>
        <dbReference type="ARBA" id="ARBA00022490"/>
    </source>
</evidence>
<dbReference type="EMBL" id="CP060783">
    <property type="protein sequence ID" value="QNP50344.1"/>
    <property type="molecule type" value="Genomic_DNA"/>
</dbReference>
<organism evidence="5 6">
    <name type="scientific">Diaphorobacter aerolatus</name>
    <dbReference type="NCBI Taxonomy" id="1288495"/>
    <lineage>
        <taxon>Bacteria</taxon>
        <taxon>Pseudomonadati</taxon>
        <taxon>Pseudomonadota</taxon>
        <taxon>Betaproteobacteria</taxon>
        <taxon>Burkholderiales</taxon>
        <taxon>Comamonadaceae</taxon>
        <taxon>Diaphorobacter</taxon>
    </lineage>
</organism>
<evidence type="ECO:0000256" key="1">
    <source>
        <dbReference type="ARBA" id="ARBA00004496"/>
    </source>
</evidence>
<evidence type="ECO:0000256" key="3">
    <source>
        <dbReference type="ARBA" id="ARBA00023186"/>
    </source>
</evidence>
<dbReference type="PANTHER" id="PTHR38603">
    <property type="entry name" value="CHAPERONE NAPD"/>
    <property type="match status" value="1"/>
</dbReference>
<keyword evidence="6" id="KW-1185">Reference proteome</keyword>
<dbReference type="GO" id="GO:0051224">
    <property type="term" value="P:negative regulation of protein transport"/>
    <property type="evidence" value="ECO:0007669"/>
    <property type="project" value="UniProtKB-UniRule"/>
</dbReference>
<evidence type="ECO:0000256" key="4">
    <source>
        <dbReference type="HAMAP-Rule" id="MF_02200"/>
    </source>
</evidence>
<keyword evidence="2 4" id="KW-0963">Cytoplasm</keyword>
<dbReference type="AlphaFoldDB" id="A0A7H0GPX8"/>
<name>A0A7H0GPX8_9BURK</name>
<protein>
    <recommendedName>
        <fullName evidence="4">Chaperone NapD</fullName>
    </recommendedName>
    <alternativeName>
        <fullName evidence="4">NapA signal peptide-binding chaperone NapD</fullName>
    </alternativeName>
</protein>
<accession>A0A7H0GPX8</accession>
<dbReference type="GO" id="GO:0005737">
    <property type="term" value="C:cytoplasm"/>
    <property type="evidence" value="ECO:0007669"/>
    <property type="project" value="UniProtKB-SubCell"/>
</dbReference>
<dbReference type="Pfam" id="PF03927">
    <property type="entry name" value="NapD"/>
    <property type="match status" value="1"/>
</dbReference>
<gene>
    <name evidence="4" type="primary">napD</name>
    <name evidence="5" type="ORF">H9K75_00690</name>
</gene>
<reference evidence="5 6" key="1">
    <citation type="submission" date="2020-08" db="EMBL/GenBank/DDBJ databases">
        <title>Genome sequence of Diaphorobacter aerolatus KACC 16536T.</title>
        <authorList>
            <person name="Hyun D.-W."/>
            <person name="Bae J.-W."/>
        </authorList>
    </citation>
    <scope>NUCLEOTIDE SEQUENCE [LARGE SCALE GENOMIC DNA]</scope>
    <source>
        <strain evidence="5 6">KACC 16536</strain>
    </source>
</reference>
<proteinExistence type="inferred from homology"/>
<keyword evidence="3 4" id="KW-0143">Chaperone</keyword>
<comment type="function">
    <text evidence="4">Chaperone for NapA, the catalytic subunit of the periplasmic nitrate reductase. It binds directly and specifically to the twin-arginine signal peptide of NapA, preventing premature interaction with the Tat translocase and premature export.</text>
</comment>
<comment type="subunit">
    <text evidence="4">Interacts with the cytoplasmic NapA precursor.</text>
</comment>
<dbReference type="HAMAP" id="MF_02200">
    <property type="entry name" value="NapD"/>
    <property type="match status" value="1"/>
</dbReference>
<dbReference type="KEGG" id="daer:H9K75_00690"/>
<dbReference type="GO" id="GO:0005048">
    <property type="term" value="F:signal sequence binding"/>
    <property type="evidence" value="ECO:0007669"/>
    <property type="project" value="UniProtKB-UniRule"/>
</dbReference>
<dbReference type="Gene3D" id="3.30.70.920">
    <property type="match status" value="1"/>
</dbReference>
<sequence>MHITSLVVHVVPDQLSAVVNRLSEVGDLQVHGTHPSGKLVVTLEAPRAGVILDRVAQIQQIPGVINASLVYQHADSRQSFDIGASHD</sequence>